<feature type="non-terminal residue" evidence="3">
    <location>
        <position position="1"/>
    </location>
</feature>
<accession>A0A146KF15</accession>
<feature type="transmembrane region" description="Helical" evidence="1">
    <location>
        <begin position="422"/>
        <end position="441"/>
    </location>
</feature>
<dbReference type="InterPro" id="IPR003316">
    <property type="entry name" value="E2F_WHTH_DNA-bd_dom"/>
</dbReference>
<evidence type="ECO:0000256" key="1">
    <source>
        <dbReference type="SAM" id="Phobius"/>
    </source>
</evidence>
<name>A0A146KF15_9EUKA</name>
<reference evidence="3" key="1">
    <citation type="submission" date="2015-07" db="EMBL/GenBank/DDBJ databases">
        <title>Adaptation to a free-living lifestyle via gene acquisitions in the diplomonad Trepomonas sp. PC1.</title>
        <authorList>
            <person name="Xu F."/>
            <person name="Jerlstrom-Hultqvist J."/>
            <person name="Kolisko M."/>
            <person name="Simpson A.G.B."/>
            <person name="Roger A.J."/>
            <person name="Svard S.G."/>
            <person name="Andersson J.O."/>
        </authorList>
    </citation>
    <scope>NUCLEOTIDE SEQUENCE</scope>
    <source>
        <strain evidence="3">PC1</strain>
    </source>
</reference>
<dbReference type="InterPro" id="IPR036388">
    <property type="entry name" value="WH-like_DNA-bd_sf"/>
</dbReference>
<dbReference type="SMART" id="SM01372">
    <property type="entry name" value="E2F_TDP"/>
    <property type="match status" value="1"/>
</dbReference>
<evidence type="ECO:0000259" key="2">
    <source>
        <dbReference type="SMART" id="SM01372"/>
    </source>
</evidence>
<dbReference type="GO" id="GO:0005667">
    <property type="term" value="C:transcription regulator complex"/>
    <property type="evidence" value="ECO:0007669"/>
    <property type="project" value="InterPro"/>
</dbReference>
<proteinExistence type="predicted"/>
<dbReference type="GO" id="GO:0006355">
    <property type="term" value="P:regulation of DNA-templated transcription"/>
    <property type="evidence" value="ECO:0007669"/>
    <property type="project" value="InterPro"/>
</dbReference>
<dbReference type="InterPro" id="IPR036390">
    <property type="entry name" value="WH_DNA-bd_sf"/>
</dbReference>
<sequence>KNPTILDLFPAQHSPPAIPQYLQLQNGNAFVQNNDNKTRSIDLARKIIVELSESEARTKDADVCVGKDEILKITNKRRLYDVTGPLEAMGLIETTKINIIWTGGRLGGFSFVSQTARNANVLGRNAEELAKYSRREVYLPKMPKTDQSIPRLPRKRKCDNEQKERVKHLLKRKALLMNELREKEIQISKKQLTMSYADICIGVQMVIQNMQSSKQSENYTKPFDSLQQMIPNLIIVSGDSQVQIGESLSEGIKCNLDAIRLVDRVSFEFTGKNLEIHYIDNSQTATISPNFAHTNMRPDGTFVSPPFQKAFFETPMMNELKFGSSLKQKVKMLNYFYSCLFYWLLVVSVQQLEIGNFPQNFNKRRLNRCRPRHCYCGARLLLLWRFSWYRYSFFLEAKFYQSLQPSDQFGQPTSDKQGLPTYALAQFIILMLFPFIEATIFKI</sequence>
<evidence type="ECO:0000313" key="3">
    <source>
        <dbReference type="EMBL" id="JAP94474.1"/>
    </source>
</evidence>
<organism evidence="3">
    <name type="scientific">Trepomonas sp. PC1</name>
    <dbReference type="NCBI Taxonomy" id="1076344"/>
    <lineage>
        <taxon>Eukaryota</taxon>
        <taxon>Metamonada</taxon>
        <taxon>Diplomonadida</taxon>
        <taxon>Hexamitidae</taxon>
        <taxon>Hexamitinae</taxon>
        <taxon>Trepomonas</taxon>
    </lineage>
</organism>
<feature type="domain" description="E2F/DP family winged-helix DNA-binding" evidence="2">
    <location>
        <begin position="36"/>
        <end position="103"/>
    </location>
</feature>
<dbReference type="SUPFAM" id="SSF46785">
    <property type="entry name" value="Winged helix' DNA-binding domain"/>
    <property type="match status" value="1"/>
</dbReference>
<keyword evidence="1" id="KW-1133">Transmembrane helix</keyword>
<dbReference type="AlphaFoldDB" id="A0A146KF15"/>
<keyword evidence="1" id="KW-0812">Transmembrane</keyword>
<dbReference type="EMBL" id="GDID01002132">
    <property type="protein sequence ID" value="JAP94474.1"/>
    <property type="molecule type" value="Transcribed_RNA"/>
</dbReference>
<protein>
    <recommendedName>
        <fullName evidence="2">E2F/DP family winged-helix DNA-binding domain-containing protein</fullName>
    </recommendedName>
</protein>
<gene>
    <name evidence="3" type="ORF">TPC1_12859</name>
</gene>
<dbReference type="Gene3D" id="1.10.10.10">
    <property type="entry name" value="Winged helix-like DNA-binding domain superfamily/Winged helix DNA-binding domain"/>
    <property type="match status" value="1"/>
</dbReference>
<keyword evidence="1" id="KW-0472">Membrane</keyword>